<dbReference type="PANTHER" id="PTHR15863">
    <property type="entry name" value="MRN COMPLEX-INTERACTING PROTEIN"/>
    <property type="match status" value="1"/>
</dbReference>
<dbReference type="GO" id="GO:0003682">
    <property type="term" value="F:chromatin binding"/>
    <property type="evidence" value="ECO:0007669"/>
    <property type="project" value="TreeGrafter"/>
</dbReference>
<feature type="compositionally biased region" description="Gly residues" evidence="1">
    <location>
        <begin position="88"/>
        <end position="101"/>
    </location>
</feature>
<dbReference type="PANTHER" id="PTHR15863:SF2">
    <property type="entry name" value="MRN COMPLEX-INTERACTING PROTEIN"/>
    <property type="match status" value="1"/>
</dbReference>
<dbReference type="InterPro" id="IPR032739">
    <property type="entry name" value="MRNIP"/>
</dbReference>
<dbReference type="InterPro" id="IPR049472">
    <property type="entry name" value="MRNIP_N"/>
</dbReference>
<gene>
    <name evidence="3" type="primary">mrnip</name>
    <name evidence="3" type="ORF">GWK47_049283</name>
</gene>
<feature type="domain" description="MRN complex-interacting protein N-terminal" evidence="2">
    <location>
        <begin position="7"/>
        <end position="85"/>
    </location>
</feature>
<protein>
    <submittedName>
        <fullName evidence="3">MRN complex-interacting protein</fullName>
    </submittedName>
</protein>
<proteinExistence type="predicted"/>
<evidence type="ECO:0000313" key="3">
    <source>
        <dbReference type="EMBL" id="KAG0720064.1"/>
    </source>
</evidence>
<evidence type="ECO:0000259" key="2">
    <source>
        <dbReference type="Pfam" id="PF15749"/>
    </source>
</evidence>
<comment type="caution">
    <text evidence="3">The sequence shown here is derived from an EMBL/GenBank/DDBJ whole genome shotgun (WGS) entry which is preliminary data.</text>
</comment>
<dbReference type="Proteomes" id="UP000770661">
    <property type="component" value="Unassembled WGS sequence"/>
</dbReference>
<dbReference type="Pfam" id="PF15749">
    <property type="entry name" value="MRNIP"/>
    <property type="match status" value="1"/>
</dbReference>
<evidence type="ECO:0000313" key="4">
    <source>
        <dbReference type="Proteomes" id="UP000770661"/>
    </source>
</evidence>
<sequence>MAQEFYVVRCYSCSVFQSHQVKKDKKLSAKCEYGRGSGKDSRVHVQKLNSLRRTLEEERDGVLEAQLEECEEQGSMHMTEDYEADGGCEAGGQGGPAGSVGGARVSKWSNTSAQTLTQKRRIMEGSLQQLPPPVGELI</sequence>
<organism evidence="3 4">
    <name type="scientific">Chionoecetes opilio</name>
    <name type="common">Atlantic snow crab</name>
    <name type="synonym">Cancer opilio</name>
    <dbReference type="NCBI Taxonomy" id="41210"/>
    <lineage>
        <taxon>Eukaryota</taxon>
        <taxon>Metazoa</taxon>
        <taxon>Ecdysozoa</taxon>
        <taxon>Arthropoda</taxon>
        <taxon>Crustacea</taxon>
        <taxon>Multicrustacea</taxon>
        <taxon>Malacostraca</taxon>
        <taxon>Eumalacostraca</taxon>
        <taxon>Eucarida</taxon>
        <taxon>Decapoda</taxon>
        <taxon>Pleocyemata</taxon>
        <taxon>Brachyura</taxon>
        <taxon>Eubrachyura</taxon>
        <taxon>Majoidea</taxon>
        <taxon>Majidae</taxon>
        <taxon>Chionoecetes</taxon>
    </lineage>
</organism>
<dbReference type="GO" id="GO:0007095">
    <property type="term" value="P:mitotic G2 DNA damage checkpoint signaling"/>
    <property type="evidence" value="ECO:0007669"/>
    <property type="project" value="TreeGrafter"/>
</dbReference>
<name>A0A8J5CRT4_CHIOP</name>
<keyword evidence="4" id="KW-1185">Reference proteome</keyword>
<evidence type="ECO:0000256" key="1">
    <source>
        <dbReference type="SAM" id="MobiDB-lite"/>
    </source>
</evidence>
<dbReference type="AlphaFoldDB" id="A0A8J5CRT4"/>
<feature type="region of interest" description="Disordered" evidence="1">
    <location>
        <begin position="82"/>
        <end position="114"/>
    </location>
</feature>
<accession>A0A8J5CRT4</accession>
<dbReference type="EMBL" id="JACEEZ010013541">
    <property type="protein sequence ID" value="KAG0720064.1"/>
    <property type="molecule type" value="Genomic_DNA"/>
</dbReference>
<dbReference type="OrthoDB" id="5960226at2759"/>
<reference evidence="3" key="1">
    <citation type="submission" date="2020-07" db="EMBL/GenBank/DDBJ databases">
        <title>The High-quality genome of the commercially important snow crab, Chionoecetes opilio.</title>
        <authorList>
            <person name="Jeong J.-H."/>
            <person name="Ryu S."/>
        </authorList>
    </citation>
    <scope>NUCLEOTIDE SEQUENCE</scope>
    <source>
        <strain evidence="3">MADBK_172401_WGS</strain>
        <tissue evidence="3">Digestive gland</tissue>
    </source>
</reference>
<dbReference type="GO" id="GO:0005634">
    <property type="term" value="C:nucleus"/>
    <property type="evidence" value="ECO:0007669"/>
    <property type="project" value="TreeGrafter"/>
</dbReference>